<feature type="transmembrane region" description="Helical" evidence="7">
    <location>
        <begin position="262"/>
        <end position="284"/>
    </location>
</feature>
<dbReference type="Pfam" id="PF03169">
    <property type="entry name" value="OPT"/>
    <property type="match status" value="1"/>
</dbReference>
<evidence type="ECO:0000313" key="8">
    <source>
        <dbReference type="EMBL" id="KDN68953.1"/>
    </source>
</evidence>
<dbReference type="PANTHER" id="PTHR31645:SF0">
    <property type="entry name" value="OLIGOPEPTIDE TRANSPORTER YGL114W-RELATED"/>
    <property type="match status" value="1"/>
</dbReference>
<feature type="transmembrane region" description="Helical" evidence="7">
    <location>
        <begin position="376"/>
        <end position="392"/>
    </location>
</feature>
<accession>A0A066XID7</accession>
<comment type="subcellular location">
    <subcellularLocation>
        <location evidence="1">Membrane</location>
        <topology evidence="1">Multi-pass membrane protein</topology>
    </subcellularLocation>
</comment>
<feature type="transmembrane region" description="Helical" evidence="7">
    <location>
        <begin position="74"/>
        <end position="92"/>
    </location>
</feature>
<evidence type="ECO:0000256" key="2">
    <source>
        <dbReference type="ARBA" id="ARBA00008807"/>
    </source>
</evidence>
<feature type="transmembrane region" description="Helical" evidence="7">
    <location>
        <begin position="31"/>
        <end position="54"/>
    </location>
</feature>
<comment type="similarity">
    <text evidence="2">Belongs to the oligopeptide OPT transporter family.</text>
</comment>
<dbReference type="AlphaFoldDB" id="A0A066XID7"/>
<evidence type="ECO:0000256" key="3">
    <source>
        <dbReference type="ARBA" id="ARBA00022448"/>
    </source>
</evidence>
<dbReference type="PANTHER" id="PTHR31645">
    <property type="entry name" value="OLIGOPEPTIDE TRANSPORTER YGL114W-RELATED"/>
    <property type="match status" value="1"/>
</dbReference>
<dbReference type="InterPro" id="IPR045035">
    <property type="entry name" value="YSL-like"/>
</dbReference>
<dbReference type="OrthoDB" id="627262at2759"/>
<feature type="transmembrane region" description="Helical" evidence="7">
    <location>
        <begin position="466"/>
        <end position="487"/>
    </location>
</feature>
<keyword evidence="3" id="KW-0813">Transport</keyword>
<keyword evidence="9" id="KW-1185">Reference proteome</keyword>
<feature type="transmembrane region" description="Helical" evidence="7">
    <location>
        <begin position="225"/>
        <end position="242"/>
    </location>
</feature>
<evidence type="ECO:0000256" key="1">
    <source>
        <dbReference type="ARBA" id="ARBA00004141"/>
    </source>
</evidence>
<dbReference type="HOGENOM" id="CLU_010539_2_0_1"/>
<evidence type="ECO:0000256" key="7">
    <source>
        <dbReference type="SAM" id="Phobius"/>
    </source>
</evidence>
<feature type="transmembrane region" description="Helical" evidence="7">
    <location>
        <begin position="522"/>
        <end position="539"/>
    </location>
</feature>
<evidence type="ECO:0000256" key="6">
    <source>
        <dbReference type="ARBA" id="ARBA00023136"/>
    </source>
</evidence>
<sequence>MSLPSTILGFAFFKMIREHLKVPFTPQEHTVLVVIASSLGLMPFTIGTVGILPAMEFLTMVSENGPFHLGWSKLLVWSVGVSFLGVTITLPLRKRFLVQEPLPFPFGTSSAAMIGSLHRDSTIAERILLAQNDLDNVGNKAKLSTGDDTEGFSDESLRRNWARNNNFILLSFCLAALYSFSAYFMPQIRTVDIFGSYMARTWLFSLSTSPGYISIGLIVPPVTTFWIVAGCIVGWGILSPIASVRGWAPGPVSDWESGSRGWIMWIAVALILGDTAVTVFTMLLRTLSDVLPYATNFLSSVSESLCLGKRKSHFNTEDDSEPLLGCSERPTPFLHTSSLSYKDDGWSAKAYLWWISIGLIFCFVSMFILFGSSVPFMALILSVLVILPLSHVNIRCYGETGTGGAAYIAKIPQFLFAFMISSSDPNAILLSLAVAGVVEASVWQAAEMMDEFKMGHLVNTPPQSLFYGQLIGSLAGSLISMLVYRLYTTVFHFPSDGFPMPSAHILISTARLVYGRGLPPRLIPFGFTAAALGAAFKILKDSKRGSKLSFWAPSSVALAAGMYIMPEMILAQGIGGLIHFGVLRHWGHTKEAALISLATGFILGEGLFSLVTMLMQSLNVPHL</sequence>
<feature type="transmembrane region" description="Helical" evidence="7">
    <location>
        <begin position="592"/>
        <end position="615"/>
    </location>
</feature>
<dbReference type="Proteomes" id="UP000027238">
    <property type="component" value="Unassembled WGS sequence"/>
</dbReference>
<protein>
    <submittedName>
        <fullName evidence="8">Putative OPT oligopeptide transporter</fullName>
    </submittedName>
</protein>
<dbReference type="EMBL" id="JMSE01000589">
    <property type="protein sequence ID" value="KDN68953.1"/>
    <property type="molecule type" value="Genomic_DNA"/>
</dbReference>
<gene>
    <name evidence="8" type="ORF">CSUB01_11361</name>
</gene>
<comment type="caution">
    <text evidence="8">The sequence shown here is derived from an EMBL/GenBank/DDBJ whole genome shotgun (WGS) entry which is preliminary data.</text>
</comment>
<feature type="transmembrane region" description="Helical" evidence="7">
    <location>
        <begin position="167"/>
        <end position="185"/>
    </location>
</feature>
<feature type="transmembrane region" description="Helical" evidence="7">
    <location>
        <begin position="351"/>
        <end position="370"/>
    </location>
</feature>
<evidence type="ECO:0000256" key="4">
    <source>
        <dbReference type="ARBA" id="ARBA00022692"/>
    </source>
</evidence>
<feature type="transmembrane region" description="Helical" evidence="7">
    <location>
        <begin position="551"/>
        <end position="580"/>
    </location>
</feature>
<reference evidence="9" key="1">
    <citation type="journal article" date="2014" name="Genome Announc.">
        <title>Draft genome sequence of Colletotrichum sublineola, a destructive pathogen of cultivated sorghum.</title>
        <authorList>
            <person name="Baroncelli R."/>
            <person name="Sanz-Martin J.M."/>
            <person name="Rech G.E."/>
            <person name="Sukno S.A."/>
            <person name="Thon M.R."/>
        </authorList>
    </citation>
    <scope>NUCLEOTIDE SEQUENCE [LARGE SCALE GENOMIC DNA]</scope>
    <source>
        <strain evidence="9">TX430BB</strain>
    </source>
</reference>
<dbReference type="eggNOG" id="ENOG502QQ2H">
    <property type="taxonomic scope" value="Eukaryota"/>
</dbReference>
<keyword evidence="4 7" id="KW-0812">Transmembrane</keyword>
<keyword evidence="5 7" id="KW-1133">Transmembrane helix</keyword>
<name>A0A066XID7_COLSU</name>
<organism evidence="8 9">
    <name type="scientific">Colletotrichum sublineola</name>
    <name type="common">Sorghum anthracnose fungus</name>
    <dbReference type="NCBI Taxonomy" id="1173701"/>
    <lineage>
        <taxon>Eukaryota</taxon>
        <taxon>Fungi</taxon>
        <taxon>Dikarya</taxon>
        <taxon>Ascomycota</taxon>
        <taxon>Pezizomycotina</taxon>
        <taxon>Sordariomycetes</taxon>
        <taxon>Hypocreomycetidae</taxon>
        <taxon>Glomerellales</taxon>
        <taxon>Glomerellaceae</taxon>
        <taxon>Colletotrichum</taxon>
        <taxon>Colletotrichum graminicola species complex</taxon>
    </lineage>
</organism>
<proteinExistence type="inferred from homology"/>
<dbReference type="NCBIfam" id="TIGR00728">
    <property type="entry name" value="OPT_sfam"/>
    <property type="match status" value="1"/>
</dbReference>
<feature type="transmembrane region" description="Helical" evidence="7">
    <location>
        <begin position="197"/>
        <end position="218"/>
    </location>
</feature>
<dbReference type="STRING" id="1173701.A0A066XID7"/>
<dbReference type="GO" id="GO:0035673">
    <property type="term" value="F:oligopeptide transmembrane transporter activity"/>
    <property type="evidence" value="ECO:0007669"/>
    <property type="project" value="InterPro"/>
</dbReference>
<evidence type="ECO:0000313" key="9">
    <source>
        <dbReference type="Proteomes" id="UP000027238"/>
    </source>
</evidence>
<dbReference type="InterPro" id="IPR004813">
    <property type="entry name" value="OPT"/>
</dbReference>
<evidence type="ECO:0000256" key="5">
    <source>
        <dbReference type="ARBA" id="ARBA00022989"/>
    </source>
</evidence>
<keyword evidence="6 7" id="KW-0472">Membrane</keyword>
<dbReference type="GO" id="GO:0000329">
    <property type="term" value="C:fungal-type vacuole membrane"/>
    <property type="evidence" value="ECO:0007669"/>
    <property type="project" value="TreeGrafter"/>
</dbReference>